<dbReference type="InterPro" id="IPR003018">
    <property type="entry name" value="GAF"/>
</dbReference>
<evidence type="ECO:0000259" key="6">
    <source>
        <dbReference type="PROSITE" id="PS50921"/>
    </source>
</evidence>
<sequence>MPVFGKPLAFSALGRTRKRPATGNTRGRNPSDGGKGNGVHDDLPDGSGAGRRLLAGTLVELADTLGDDGEPDAALRRLAGRCVRLTAVAAAGLLLADEHGDIRVIGASGEPARLLTAADGPGPECYRSGADVGVADLGRPLDPLPADFARRALAAGYVAVFAIPVRHRKEVLGALVLYRTTAGPLPAETAAVARALADAAAVGVLQRRTRRHHQRLAAQLQSALDTRVPVEQAKGVLAERWHVSVEEAFAHLRAHARAHRLRVADLAIGVITGRTHLPPPGP</sequence>
<keyword evidence="8" id="KW-1185">Reference proteome</keyword>
<dbReference type="Pfam" id="PF13185">
    <property type="entry name" value="GAF_2"/>
    <property type="match status" value="1"/>
</dbReference>
<evidence type="ECO:0000256" key="2">
    <source>
        <dbReference type="ARBA" id="ARBA00022777"/>
    </source>
</evidence>
<keyword evidence="1" id="KW-0808">Transferase</keyword>
<dbReference type="Proteomes" id="UP000184111">
    <property type="component" value="Unassembled WGS sequence"/>
</dbReference>
<proteinExistence type="predicted"/>
<dbReference type="SUPFAM" id="SSF55781">
    <property type="entry name" value="GAF domain-like"/>
    <property type="match status" value="1"/>
</dbReference>
<dbReference type="InterPro" id="IPR005561">
    <property type="entry name" value="ANTAR"/>
</dbReference>
<accession>A0A1M6WIG3</accession>
<dbReference type="Gene3D" id="3.30.450.40">
    <property type="match status" value="1"/>
</dbReference>
<evidence type="ECO:0000313" key="8">
    <source>
        <dbReference type="Proteomes" id="UP000184111"/>
    </source>
</evidence>
<dbReference type="InterPro" id="IPR036388">
    <property type="entry name" value="WH-like_DNA-bd_sf"/>
</dbReference>
<evidence type="ECO:0000313" key="7">
    <source>
        <dbReference type="EMBL" id="SHK93481.1"/>
    </source>
</evidence>
<feature type="region of interest" description="Disordered" evidence="5">
    <location>
        <begin position="12"/>
        <end position="47"/>
    </location>
</feature>
<dbReference type="InterPro" id="IPR029016">
    <property type="entry name" value="GAF-like_dom_sf"/>
</dbReference>
<name>A0A1M6WIG3_9ACTN</name>
<dbReference type="STRING" id="310782.SAMN05216499_102115"/>
<dbReference type="GO" id="GO:0016301">
    <property type="term" value="F:kinase activity"/>
    <property type="evidence" value="ECO:0007669"/>
    <property type="project" value="UniProtKB-KW"/>
</dbReference>
<dbReference type="Gene3D" id="1.10.10.10">
    <property type="entry name" value="Winged helix-like DNA-binding domain superfamily/Winged helix DNA-binding domain"/>
    <property type="match status" value="1"/>
</dbReference>
<dbReference type="PROSITE" id="PS50921">
    <property type="entry name" value="ANTAR"/>
    <property type="match status" value="1"/>
</dbReference>
<dbReference type="SMART" id="SM01012">
    <property type="entry name" value="ANTAR"/>
    <property type="match status" value="1"/>
</dbReference>
<dbReference type="SUPFAM" id="SSF52172">
    <property type="entry name" value="CheY-like"/>
    <property type="match status" value="1"/>
</dbReference>
<dbReference type="GO" id="GO:0003723">
    <property type="term" value="F:RNA binding"/>
    <property type="evidence" value="ECO:0007669"/>
    <property type="project" value="InterPro"/>
</dbReference>
<gene>
    <name evidence="7" type="ORF">SAMN05216499_102115</name>
</gene>
<evidence type="ECO:0000256" key="5">
    <source>
        <dbReference type="SAM" id="MobiDB-lite"/>
    </source>
</evidence>
<dbReference type="AlphaFoldDB" id="A0A1M6WIG3"/>
<keyword evidence="3" id="KW-0805">Transcription regulation</keyword>
<dbReference type="Pfam" id="PF03861">
    <property type="entry name" value="ANTAR"/>
    <property type="match status" value="1"/>
</dbReference>
<evidence type="ECO:0000256" key="1">
    <source>
        <dbReference type="ARBA" id="ARBA00022679"/>
    </source>
</evidence>
<keyword evidence="4" id="KW-0804">Transcription</keyword>
<feature type="domain" description="ANTAR" evidence="6">
    <location>
        <begin position="210"/>
        <end position="271"/>
    </location>
</feature>
<dbReference type="InterPro" id="IPR011006">
    <property type="entry name" value="CheY-like_superfamily"/>
</dbReference>
<organism evidence="7 8">
    <name type="scientific">Actinacidiphila paucisporea</name>
    <dbReference type="NCBI Taxonomy" id="310782"/>
    <lineage>
        <taxon>Bacteria</taxon>
        <taxon>Bacillati</taxon>
        <taxon>Actinomycetota</taxon>
        <taxon>Actinomycetes</taxon>
        <taxon>Kitasatosporales</taxon>
        <taxon>Streptomycetaceae</taxon>
        <taxon>Actinacidiphila</taxon>
    </lineage>
</organism>
<protein>
    <submittedName>
        <fullName evidence="7">GAF domain-containing protein</fullName>
    </submittedName>
</protein>
<evidence type="ECO:0000256" key="3">
    <source>
        <dbReference type="ARBA" id="ARBA00023015"/>
    </source>
</evidence>
<dbReference type="EMBL" id="FRBI01000002">
    <property type="protein sequence ID" value="SHK93481.1"/>
    <property type="molecule type" value="Genomic_DNA"/>
</dbReference>
<keyword evidence="2" id="KW-0418">Kinase</keyword>
<reference evidence="7 8" key="1">
    <citation type="submission" date="2016-11" db="EMBL/GenBank/DDBJ databases">
        <authorList>
            <person name="Jaros S."/>
            <person name="Januszkiewicz K."/>
            <person name="Wedrychowicz H."/>
        </authorList>
    </citation>
    <scope>NUCLEOTIDE SEQUENCE [LARGE SCALE GENOMIC DNA]</scope>
    <source>
        <strain evidence="7 8">CGMCC 4.2025</strain>
    </source>
</reference>
<evidence type="ECO:0000256" key="4">
    <source>
        <dbReference type="ARBA" id="ARBA00023163"/>
    </source>
</evidence>